<dbReference type="EMBL" id="SIHI01000001">
    <property type="protein sequence ID" value="TWT57848.1"/>
    <property type="molecule type" value="Genomic_DNA"/>
</dbReference>
<accession>A0A5C5X541</accession>
<comment type="caution">
    <text evidence="3">The sequence shown here is derived from an EMBL/GenBank/DDBJ whole genome shotgun (WGS) entry which is preliminary data.</text>
</comment>
<protein>
    <recommendedName>
        <fullName evidence="2">TssC1 N-terminal domain-containing protein</fullName>
    </recommendedName>
</protein>
<dbReference type="InterPro" id="IPR008312">
    <property type="entry name" value="T6SS_TssB1"/>
</dbReference>
<sequence length="497" mass="55394">MSVTLYSGSELPDKDPPQLDPSAPFRILVLADLGATTPAAHPIAVDCDDLDEVIAKLGVRAQFQLDENGPTVSVPVSEFEDFHPDRLVQSVELFDALRLRRKRLLDPKTFQEEMNSLQEPDTPPQTSTTEQGTTSTDESASLLDQAVDLAQARQTPLEQQVLNEQFDWDQYVRQLVAPLLVAKTDPKQSEWIEQIDEVISHTMRKVLHHPRLQSIESTWSGIRFLTQRLETGRSLQIEVLHLDREALQAQFDENGSLQQSSLYKLLVDSPSVAGESPWSLVVGDFAFSASLDDTRLLAQIARICQSAGSTFIAGANPEVIGCSNFGSCVDPDEWTGLSQTESENWNALRQRSETRFVCLTLPRFLGRRIYGAETDPIESFTFEELPDGNDHDAYLWVNSAFAAASIIGQSYLEQGWELQDSLSGQIERLPLHYYDDPGEEVLKACAELFLVDRGADRIAALGLSVCRSLKHDGAVRFENIRSLCDSDSLLHGMWTSQ</sequence>
<dbReference type="PANTHER" id="PTHR35565:SF1">
    <property type="entry name" value="TYPE VI SECRETION SYSTEM CONTRACTILE SHEATH LARGE SUBUNIT"/>
    <property type="match status" value="1"/>
</dbReference>
<feature type="compositionally biased region" description="Low complexity" evidence="1">
    <location>
        <begin position="124"/>
        <end position="136"/>
    </location>
</feature>
<dbReference type="AlphaFoldDB" id="A0A5C5X541"/>
<keyword evidence="4" id="KW-1185">Reference proteome</keyword>
<organism evidence="3 4">
    <name type="scientific">Thalassoglobus neptunius</name>
    <dbReference type="NCBI Taxonomy" id="1938619"/>
    <lineage>
        <taxon>Bacteria</taxon>
        <taxon>Pseudomonadati</taxon>
        <taxon>Planctomycetota</taxon>
        <taxon>Planctomycetia</taxon>
        <taxon>Planctomycetales</taxon>
        <taxon>Planctomycetaceae</taxon>
        <taxon>Thalassoglobus</taxon>
    </lineage>
</organism>
<dbReference type="OrthoDB" id="9764000at2"/>
<evidence type="ECO:0000313" key="4">
    <source>
        <dbReference type="Proteomes" id="UP000317243"/>
    </source>
</evidence>
<dbReference type="Pfam" id="PF05943">
    <property type="entry name" value="VipB"/>
    <property type="match status" value="1"/>
</dbReference>
<dbReference type="RefSeq" id="WP_146507845.1">
    <property type="nucleotide sequence ID" value="NZ_SIHI01000001.1"/>
</dbReference>
<dbReference type="Proteomes" id="UP000317243">
    <property type="component" value="Unassembled WGS sequence"/>
</dbReference>
<proteinExistence type="predicted"/>
<feature type="region of interest" description="Disordered" evidence="1">
    <location>
        <begin position="113"/>
        <end position="138"/>
    </location>
</feature>
<dbReference type="InterPro" id="IPR044031">
    <property type="entry name" value="TssC1_N"/>
</dbReference>
<evidence type="ECO:0000313" key="3">
    <source>
        <dbReference type="EMBL" id="TWT57848.1"/>
    </source>
</evidence>
<name>A0A5C5X541_9PLAN</name>
<evidence type="ECO:0000256" key="1">
    <source>
        <dbReference type="SAM" id="MobiDB-lite"/>
    </source>
</evidence>
<dbReference type="PANTHER" id="PTHR35565">
    <property type="entry name" value="CYTOPLASMIC PROTEIN-RELATED"/>
    <property type="match status" value="1"/>
</dbReference>
<reference evidence="3 4" key="1">
    <citation type="submission" date="2019-02" db="EMBL/GenBank/DDBJ databases">
        <title>Deep-cultivation of Planctomycetes and their phenomic and genomic characterization uncovers novel biology.</title>
        <authorList>
            <person name="Wiegand S."/>
            <person name="Jogler M."/>
            <person name="Boedeker C."/>
            <person name="Pinto D."/>
            <person name="Vollmers J."/>
            <person name="Rivas-Marin E."/>
            <person name="Kohn T."/>
            <person name="Peeters S.H."/>
            <person name="Heuer A."/>
            <person name="Rast P."/>
            <person name="Oberbeckmann S."/>
            <person name="Bunk B."/>
            <person name="Jeske O."/>
            <person name="Meyerdierks A."/>
            <person name="Storesund J.E."/>
            <person name="Kallscheuer N."/>
            <person name="Luecker S."/>
            <person name="Lage O.M."/>
            <person name="Pohl T."/>
            <person name="Merkel B.J."/>
            <person name="Hornburger P."/>
            <person name="Mueller R.-W."/>
            <person name="Bruemmer F."/>
            <person name="Labrenz M."/>
            <person name="Spormann A.M."/>
            <person name="Op Den Camp H."/>
            <person name="Overmann J."/>
            <person name="Amann R."/>
            <person name="Jetten M.S.M."/>
            <person name="Mascher T."/>
            <person name="Medema M.H."/>
            <person name="Devos D.P."/>
            <person name="Kaster A.-K."/>
            <person name="Ovreas L."/>
            <person name="Rohde M."/>
            <person name="Galperin M.Y."/>
            <person name="Jogler C."/>
        </authorList>
    </citation>
    <scope>NUCLEOTIDE SEQUENCE [LARGE SCALE GENOMIC DNA]</scope>
    <source>
        <strain evidence="3 4">KOR42</strain>
    </source>
</reference>
<feature type="domain" description="TssC1 N-terminal" evidence="2">
    <location>
        <begin position="190"/>
        <end position="478"/>
    </location>
</feature>
<dbReference type="Pfam" id="PF05591">
    <property type="entry name" value="T6SS_VipA"/>
    <property type="match status" value="1"/>
</dbReference>
<dbReference type="InterPro" id="IPR010269">
    <property type="entry name" value="T6SS_TssC-like"/>
</dbReference>
<evidence type="ECO:0000259" key="2">
    <source>
        <dbReference type="Pfam" id="PF05943"/>
    </source>
</evidence>
<gene>
    <name evidence="3" type="ORF">KOR42_12150</name>
</gene>